<evidence type="ECO:0000313" key="13">
    <source>
        <dbReference type="EMBL" id="CAK9010949.1"/>
    </source>
</evidence>
<feature type="domain" description="Glycosyl hydrolase family 81 C-terminal" evidence="12">
    <location>
        <begin position="406"/>
        <end position="735"/>
    </location>
</feature>
<name>A0ABP0J982_9DINO</name>
<dbReference type="Pfam" id="PF03639">
    <property type="entry name" value="Glyco_hydro_81"/>
    <property type="match status" value="2"/>
</dbReference>
<evidence type="ECO:0000256" key="10">
    <source>
        <dbReference type="SAM" id="SignalP"/>
    </source>
</evidence>
<evidence type="ECO:0000256" key="9">
    <source>
        <dbReference type="SAM" id="MobiDB-lite"/>
    </source>
</evidence>
<comment type="catalytic activity">
    <reaction evidence="1">
        <text>Hydrolysis of (1-&gt;3)-beta-D-glucosidic linkages in (1-&gt;3)-beta-D-glucans.</text>
        <dbReference type="EC" id="3.2.1.39"/>
    </reaction>
</comment>
<dbReference type="InterPro" id="IPR040720">
    <property type="entry name" value="GH81_C"/>
</dbReference>
<keyword evidence="4" id="KW-0378">Hydrolase</keyword>
<sequence>MLVWCMLLLDMASALLDPISVARPDLLTFPSPPSAHHLPPFGIEFEGPKATNKFWANWMVEEGRFMPIHPMPYVLQLGAGEAPNLMVSRSAQPAVAYGDEKSNGVDKIRFYFSPFINEFGLGALESTAQPVVVKESLFGVHLEMRSPNGRILFPIYSGMAYVSGFYEGVTPRITSTRAILAVDFISNGIWRLFNNGGKEFRLYALDPAGHFVDHLGRLGFGVFPRRFDLQFSGSTGCLSPQPSARQPRQDETFQFGLDGRMNKAFEGWIRLAEVQSTNDTEVLDRHAQAVLMDWELEVDYGAVTYSFRTNGSDTPLLHYAYAHHRKILLDPVLANLTSMLAPTKGHMAGVLGDVWQMHVEMSHVAQLGFLPPAPLEESKRSALMENAVEELEWFLFAERWRGAIFRSSYYFSGKGFQKIGALCLLLEDFFGRNHSHTQSCTEILVKGFRCLYIPGEAACGGAPVGSYYESEWGGIASKEGFADAGCRTADFGNACYNDHHFHFGYFVVAGAMLLKLRPEFLADQAFRNYVETLIRDTSNPSAADAFFPRFRSFDWFDLHSWSRGVVPSYDGKDQESTSEELNLLYGIQLWGAMTEQTKVQQLGATMLALCILTVKEFFLMTSENLHHPADFVKNHVTGIFFQNKVDYATWFGSRIEYIHGIQMLPLTPALILARSPRFCKEEWYDTLSKLPLPQNDPWTSIILTGTLAMIKPEEAYQLLSNPSQYVDDGLTRVWAQYWALTAAASYELLTTQTSTRTSTRTTSATSRTATSTVSTTASTATTASTQTGTTTFISTEADDLGSTTDVPTSSSMMASTNSSLSVASSSSAREATTTTSVLSTTPPLSMSSTLEPASTTENSSSLNLSNDTEPTTPTTVVEAVSSTEVPPTVPSTSFRKRPSTSSSGAPEEVLVEPWVGGLEPPWLEPIASSITRAPEAAVPEATGKMEAEASSFAVTSRIALSMLTLLMIT</sequence>
<accession>A0ABP0J982</accession>
<proteinExistence type="inferred from homology"/>
<evidence type="ECO:0000259" key="12">
    <source>
        <dbReference type="Pfam" id="PF17652"/>
    </source>
</evidence>
<evidence type="ECO:0000256" key="3">
    <source>
        <dbReference type="ARBA" id="ARBA00012780"/>
    </source>
</evidence>
<dbReference type="EMBL" id="CAXAMN010004780">
    <property type="protein sequence ID" value="CAK9010949.1"/>
    <property type="molecule type" value="Genomic_DNA"/>
</dbReference>
<feature type="chain" id="PRO_5045029157" description="glucan endo-1,3-beta-D-glucosidase" evidence="10">
    <location>
        <begin position="17"/>
        <end position="969"/>
    </location>
</feature>
<feature type="domain" description="Glycosyl hydrolase family 81 N-terminal" evidence="11">
    <location>
        <begin position="261"/>
        <end position="371"/>
    </location>
</feature>
<dbReference type="Pfam" id="PF17652">
    <property type="entry name" value="Glyco_hydro81C"/>
    <property type="match status" value="1"/>
</dbReference>
<dbReference type="PANTHER" id="PTHR31983">
    <property type="entry name" value="ENDO-1,3(4)-BETA-GLUCANASE 1"/>
    <property type="match status" value="1"/>
</dbReference>
<dbReference type="PROSITE" id="PS52008">
    <property type="entry name" value="GH81"/>
    <property type="match status" value="1"/>
</dbReference>
<evidence type="ECO:0000256" key="5">
    <source>
        <dbReference type="ARBA" id="ARBA00023277"/>
    </source>
</evidence>
<evidence type="ECO:0000256" key="4">
    <source>
        <dbReference type="ARBA" id="ARBA00022801"/>
    </source>
</evidence>
<organism evidence="13 15">
    <name type="scientific">Durusdinium trenchii</name>
    <dbReference type="NCBI Taxonomy" id="1381693"/>
    <lineage>
        <taxon>Eukaryota</taxon>
        <taxon>Sar</taxon>
        <taxon>Alveolata</taxon>
        <taxon>Dinophyceae</taxon>
        <taxon>Suessiales</taxon>
        <taxon>Symbiodiniaceae</taxon>
        <taxon>Durusdinium</taxon>
    </lineage>
</organism>
<keyword evidence="15" id="KW-1185">Reference proteome</keyword>
<evidence type="ECO:0000313" key="15">
    <source>
        <dbReference type="Proteomes" id="UP001642484"/>
    </source>
</evidence>
<evidence type="ECO:0000256" key="8">
    <source>
        <dbReference type="ARBA" id="ARBA00023326"/>
    </source>
</evidence>
<protein>
    <recommendedName>
        <fullName evidence="3">glucan endo-1,3-beta-D-glucosidase</fullName>
        <ecNumber evidence="3">3.2.1.39</ecNumber>
    </recommendedName>
</protein>
<feature type="compositionally biased region" description="Low complexity" evidence="9">
    <location>
        <begin position="752"/>
        <end position="791"/>
    </location>
</feature>
<dbReference type="InterPro" id="IPR005200">
    <property type="entry name" value="Endo-beta-glucanase"/>
</dbReference>
<keyword evidence="7" id="KW-0961">Cell wall biogenesis/degradation</keyword>
<evidence type="ECO:0000259" key="11">
    <source>
        <dbReference type="Pfam" id="PF03639"/>
    </source>
</evidence>
<evidence type="ECO:0000256" key="7">
    <source>
        <dbReference type="ARBA" id="ARBA00023316"/>
    </source>
</evidence>
<reference evidence="13 15" key="1">
    <citation type="submission" date="2024-02" db="EMBL/GenBank/DDBJ databases">
        <authorList>
            <person name="Chen Y."/>
            <person name="Shah S."/>
            <person name="Dougan E. K."/>
            <person name="Thang M."/>
            <person name="Chan C."/>
        </authorList>
    </citation>
    <scope>NUCLEOTIDE SEQUENCE [LARGE SCALE GENOMIC DNA]</scope>
</reference>
<feature type="compositionally biased region" description="Low complexity" evidence="9">
    <location>
        <begin position="808"/>
        <end position="886"/>
    </location>
</feature>
<keyword evidence="10" id="KW-0732">Signal</keyword>
<dbReference type="EMBL" id="CAXAMN010004891">
    <property type="protein sequence ID" value="CAK9011400.1"/>
    <property type="molecule type" value="Genomic_DNA"/>
</dbReference>
<feature type="signal peptide" evidence="10">
    <location>
        <begin position="1"/>
        <end position="16"/>
    </location>
</feature>
<evidence type="ECO:0000256" key="6">
    <source>
        <dbReference type="ARBA" id="ARBA00023295"/>
    </source>
</evidence>
<dbReference type="Gene3D" id="1.20.5.420">
    <property type="entry name" value="Immunoglobulin FC, subunit C"/>
    <property type="match status" value="1"/>
</dbReference>
<comment type="similarity">
    <text evidence="2">Belongs to the glycosyl hydrolase 81 family.</text>
</comment>
<dbReference type="PANTHER" id="PTHR31983:SF0">
    <property type="entry name" value="GLUCAN ENDO-1,3-BETA-D-GLUCOSIDASE 2"/>
    <property type="match status" value="1"/>
</dbReference>
<evidence type="ECO:0000256" key="2">
    <source>
        <dbReference type="ARBA" id="ARBA00010730"/>
    </source>
</evidence>
<keyword evidence="6" id="KW-0326">Glycosidase</keyword>
<keyword evidence="5" id="KW-0119">Carbohydrate metabolism</keyword>
<gene>
    <name evidence="13" type="ORF">CCMP2556_LOCUS10274</name>
    <name evidence="14" type="ORF">CCMP2556_LOCUS10435</name>
</gene>
<feature type="domain" description="Glycosyl hydrolase family 81 N-terminal" evidence="11">
    <location>
        <begin position="39"/>
        <end position="205"/>
    </location>
</feature>
<feature type="region of interest" description="Disordered" evidence="9">
    <location>
        <begin position="752"/>
        <end position="907"/>
    </location>
</feature>
<comment type="caution">
    <text evidence="13">The sequence shown here is derived from an EMBL/GenBank/DDBJ whole genome shotgun (WGS) entry which is preliminary data.</text>
</comment>
<keyword evidence="8" id="KW-0624">Polysaccharide degradation</keyword>
<dbReference type="InterPro" id="IPR040451">
    <property type="entry name" value="GH81_N"/>
</dbReference>
<evidence type="ECO:0000256" key="1">
    <source>
        <dbReference type="ARBA" id="ARBA00000382"/>
    </source>
</evidence>
<dbReference type="Proteomes" id="UP001642484">
    <property type="component" value="Unassembled WGS sequence"/>
</dbReference>
<dbReference type="EC" id="3.2.1.39" evidence="3"/>
<evidence type="ECO:0000313" key="14">
    <source>
        <dbReference type="EMBL" id="CAK9011400.1"/>
    </source>
</evidence>
<dbReference type="Gene3D" id="2.70.98.30">
    <property type="entry name" value="Golgi alpha-mannosidase II, domain 4"/>
    <property type="match status" value="1"/>
</dbReference>